<feature type="transmembrane region" description="Helical" evidence="1">
    <location>
        <begin position="378"/>
        <end position="398"/>
    </location>
</feature>
<protein>
    <submittedName>
        <fullName evidence="3">Adenylate cyclase</fullName>
    </submittedName>
</protein>
<dbReference type="SUPFAM" id="SSF55073">
    <property type="entry name" value="Nucleotide cyclase"/>
    <property type="match status" value="1"/>
</dbReference>
<feature type="transmembrane region" description="Helical" evidence="1">
    <location>
        <begin position="323"/>
        <end position="344"/>
    </location>
</feature>
<dbReference type="Proteomes" id="UP000189670">
    <property type="component" value="Unassembled WGS sequence"/>
</dbReference>
<dbReference type="CDD" id="cd07302">
    <property type="entry name" value="CHD"/>
    <property type="match status" value="1"/>
</dbReference>
<sequence length="701" mass="80676">MKDAFHPMQGKKRWRYDIWLIVILFFASIPAEYYEVFSLIEEQFITIRHSFRHHFGHLPDLWFEKDQIVLVTIDETFFDEYKGFPLKRSDLAKMVNNISLLEPSVLCIDLLLKYESSYGDDPLLADALSNANTVLASQLMFDKKHQFSNISYPIPLFHKQSKTGYVNMVSTSSLVSSLSRIRLYEETVGYEGGWPIAVQTLSIHQGIRPKLENHTLIMGNQKIALNQFNEMLIDFVPLPHECLFLNEMAGITALEFLDFSDLDAEERTELSFWIKDKIVILADTSEESHDKFNSPVGLIYGAEIIANTIHTLMKGGKLQQVSMGTETATCFLFLLGIVILMFIFQDPKIRALLLSLWFIVYIFICMISYIYFGWVISMTYTLIAGFLGIVSIFLRSYIIERLLKYEALEYQSILAKSYSRFVPHEYLGFLNKDNIVDVQLGDHISREMAVMFSDIRSFTTLSENMTPQENFDFVNAYLKRVSPIVRKHNGFIVKYLGDGMMAMFPNAPNDAIQAGLKKLEHVSAYNEQRKKAGRQPIQIGIGIHTGHMMVGIVGEDARMQGDAFSDDVNLAARLEGLTKIYGISMIISDNVYQQLPPDYTYRIRFLDIVKVKGRNRPIHLFELYDSDPPEIRFLKEKMIEPFCQGQEFFFQQNFPKAITCFKEVLNECPEDKPASIYLERSVAYCEQGVCIDWDIADIKQK</sequence>
<feature type="domain" description="Guanylate cyclase" evidence="2">
    <location>
        <begin position="449"/>
        <end position="575"/>
    </location>
</feature>
<dbReference type="InterPro" id="IPR011990">
    <property type="entry name" value="TPR-like_helical_dom_sf"/>
</dbReference>
<dbReference type="InterPro" id="IPR001054">
    <property type="entry name" value="A/G_cyclase"/>
</dbReference>
<dbReference type="GO" id="GO:0006171">
    <property type="term" value="P:cAMP biosynthetic process"/>
    <property type="evidence" value="ECO:0007669"/>
    <property type="project" value="TreeGrafter"/>
</dbReference>
<dbReference type="AlphaFoldDB" id="A0A1V1P2H2"/>
<dbReference type="SMART" id="SM00044">
    <property type="entry name" value="CYCc"/>
    <property type="match status" value="1"/>
</dbReference>
<keyword evidence="1" id="KW-0472">Membrane</keyword>
<feature type="transmembrane region" description="Helical" evidence="1">
    <location>
        <begin position="351"/>
        <end position="372"/>
    </location>
</feature>
<evidence type="ECO:0000256" key="1">
    <source>
        <dbReference type="SAM" id="Phobius"/>
    </source>
</evidence>
<dbReference type="SUPFAM" id="SSF48452">
    <property type="entry name" value="TPR-like"/>
    <property type="match status" value="1"/>
</dbReference>
<dbReference type="InterPro" id="IPR050697">
    <property type="entry name" value="Adenylyl/Guanylyl_Cyclase_3/4"/>
</dbReference>
<evidence type="ECO:0000313" key="3">
    <source>
        <dbReference type="EMBL" id="ETR69082.1"/>
    </source>
</evidence>
<evidence type="ECO:0000313" key="4">
    <source>
        <dbReference type="Proteomes" id="UP000189670"/>
    </source>
</evidence>
<dbReference type="InterPro" id="IPR007890">
    <property type="entry name" value="CHASE2"/>
</dbReference>
<evidence type="ECO:0000259" key="2">
    <source>
        <dbReference type="PROSITE" id="PS50125"/>
    </source>
</evidence>
<keyword evidence="1" id="KW-0812">Transmembrane</keyword>
<dbReference type="Gene3D" id="3.30.70.1230">
    <property type="entry name" value="Nucleotide cyclase"/>
    <property type="match status" value="1"/>
</dbReference>
<dbReference type="Pfam" id="PF05226">
    <property type="entry name" value="CHASE2"/>
    <property type="match status" value="1"/>
</dbReference>
<dbReference type="PROSITE" id="PS50125">
    <property type="entry name" value="GUANYLATE_CYCLASE_2"/>
    <property type="match status" value="1"/>
</dbReference>
<dbReference type="InterPro" id="IPR029787">
    <property type="entry name" value="Nucleotide_cyclase"/>
</dbReference>
<dbReference type="GO" id="GO:0035556">
    <property type="term" value="P:intracellular signal transduction"/>
    <property type="evidence" value="ECO:0007669"/>
    <property type="project" value="InterPro"/>
</dbReference>
<reference evidence="4" key="1">
    <citation type="submission" date="2012-11" db="EMBL/GenBank/DDBJ databases">
        <authorList>
            <person name="Lucero-Rivera Y.E."/>
            <person name="Tovar-Ramirez D."/>
        </authorList>
    </citation>
    <scope>NUCLEOTIDE SEQUENCE [LARGE SCALE GENOMIC DNA]</scope>
    <source>
        <strain evidence="4">Araruama</strain>
    </source>
</reference>
<dbReference type="SMART" id="SM01080">
    <property type="entry name" value="CHASE2"/>
    <property type="match status" value="1"/>
</dbReference>
<gene>
    <name evidence="3" type="ORF">OMM_04166</name>
</gene>
<dbReference type="PANTHER" id="PTHR43081">
    <property type="entry name" value="ADENYLATE CYCLASE, TERMINAL-DIFFERENTIATION SPECIFIC-RELATED"/>
    <property type="match status" value="1"/>
</dbReference>
<accession>A0A1V1P2H2</accession>
<name>A0A1V1P2H2_9BACT</name>
<organism evidence="3 4">
    <name type="scientific">Candidatus Magnetoglobus multicellularis str. Araruama</name>
    <dbReference type="NCBI Taxonomy" id="890399"/>
    <lineage>
        <taxon>Bacteria</taxon>
        <taxon>Pseudomonadati</taxon>
        <taxon>Thermodesulfobacteriota</taxon>
        <taxon>Desulfobacteria</taxon>
        <taxon>Desulfobacterales</taxon>
        <taxon>Desulfobacteraceae</taxon>
        <taxon>Candidatus Magnetoglobus</taxon>
    </lineage>
</organism>
<dbReference type="Pfam" id="PF00211">
    <property type="entry name" value="Guanylate_cyc"/>
    <property type="match status" value="1"/>
</dbReference>
<comment type="caution">
    <text evidence="3">The sequence shown here is derived from an EMBL/GenBank/DDBJ whole genome shotgun (WGS) entry which is preliminary data.</text>
</comment>
<dbReference type="EMBL" id="ATBP01000744">
    <property type="protein sequence ID" value="ETR69082.1"/>
    <property type="molecule type" value="Genomic_DNA"/>
</dbReference>
<keyword evidence="1" id="KW-1133">Transmembrane helix</keyword>
<dbReference type="GO" id="GO:0004016">
    <property type="term" value="F:adenylate cyclase activity"/>
    <property type="evidence" value="ECO:0007669"/>
    <property type="project" value="UniProtKB-ARBA"/>
</dbReference>
<proteinExistence type="predicted"/>
<dbReference type="PANTHER" id="PTHR43081:SF1">
    <property type="entry name" value="ADENYLATE CYCLASE, TERMINAL-DIFFERENTIATION SPECIFIC"/>
    <property type="match status" value="1"/>
</dbReference>